<gene>
    <name evidence="1" type="ORF">VPNG_10178</name>
</gene>
<protein>
    <submittedName>
        <fullName evidence="1">Uncharacterized protein</fullName>
    </submittedName>
</protein>
<organism evidence="1 2">
    <name type="scientific">Cytospora leucostoma</name>
    <dbReference type="NCBI Taxonomy" id="1230097"/>
    <lineage>
        <taxon>Eukaryota</taxon>
        <taxon>Fungi</taxon>
        <taxon>Dikarya</taxon>
        <taxon>Ascomycota</taxon>
        <taxon>Pezizomycotina</taxon>
        <taxon>Sordariomycetes</taxon>
        <taxon>Sordariomycetidae</taxon>
        <taxon>Diaporthales</taxon>
        <taxon>Cytosporaceae</taxon>
        <taxon>Cytospora</taxon>
    </lineage>
</organism>
<name>A0A423VFN3_9PEZI</name>
<dbReference type="EMBL" id="LKEB01000103">
    <property type="protein sequence ID" value="ROV89729.1"/>
    <property type="molecule type" value="Genomic_DNA"/>
</dbReference>
<sequence>MGDHLQQRLSTLKENIWWLENRMQEMRDGPLASLKSRRSVVSYKDGGVGVGSSEPGHLSRVLFSADELQAIRDLIVAPLVIQEQFNAEMFITKTTSD</sequence>
<dbReference type="AlphaFoldDB" id="A0A423VFN3"/>
<dbReference type="Proteomes" id="UP000285146">
    <property type="component" value="Unassembled WGS sequence"/>
</dbReference>
<dbReference type="InParanoid" id="A0A423VFN3"/>
<accession>A0A423VFN3</accession>
<proteinExistence type="predicted"/>
<reference evidence="1 2" key="1">
    <citation type="submission" date="2015-09" db="EMBL/GenBank/DDBJ databases">
        <title>Host preference determinants of Valsa canker pathogens revealed by comparative genomics.</title>
        <authorList>
            <person name="Yin Z."/>
            <person name="Huang L."/>
        </authorList>
    </citation>
    <scope>NUCLEOTIDE SEQUENCE [LARGE SCALE GENOMIC DNA]</scope>
    <source>
        <strain evidence="1 2">SXYLt</strain>
    </source>
</reference>
<comment type="caution">
    <text evidence="1">The sequence shown here is derived from an EMBL/GenBank/DDBJ whole genome shotgun (WGS) entry which is preliminary data.</text>
</comment>
<evidence type="ECO:0000313" key="1">
    <source>
        <dbReference type="EMBL" id="ROV89729.1"/>
    </source>
</evidence>
<keyword evidence="2" id="KW-1185">Reference proteome</keyword>
<evidence type="ECO:0000313" key="2">
    <source>
        <dbReference type="Proteomes" id="UP000285146"/>
    </source>
</evidence>
<dbReference type="OrthoDB" id="10380065at2759"/>